<keyword evidence="4" id="KW-0614">Plasmid</keyword>
<dbReference type="Proteomes" id="UP000828924">
    <property type="component" value="Chromosome"/>
</dbReference>
<reference evidence="4 5" key="1">
    <citation type="submission" date="2021-03" db="EMBL/GenBank/DDBJ databases">
        <title>Complete genome of Streptomyces formicae strain 1H-GS9 (DSM 100524).</title>
        <authorList>
            <person name="Atanasov K.E."/>
            <person name="Altabella T."/>
            <person name="Ferrer A."/>
        </authorList>
    </citation>
    <scope>NUCLEOTIDE SEQUENCE [LARGE SCALE GENOMIC DNA]</scope>
    <source>
        <strain evidence="4 5">1H-GS9</strain>
        <plasmid evidence="4 5">unnamed</plasmid>
    </source>
</reference>
<protein>
    <recommendedName>
        <fullName evidence="6">Secreted protein</fullName>
    </recommendedName>
</protein>
<name>A0ABY3WWB2_9ACTN</name>
<dbReference type="Proteomes" id="UP000828924">
    <property type="component" value="Plasmid unnamed"/>
</dbReference>
<feature type="transmembrane region" description="Helical" evidence="1">
    <location>
        <begin position="6"/>
        <end position="24"/>
    </location>
</feature>
<proteinExistence type="predicted"/>
<accession>A0ABY3WWB2</accession>
<dbReference type="EMBL" id="CP071872">
    <property type="protein sequence ID" value="UNM15470.1"/>
    <property type="molecule type" value="Genomic_DNA"/>
</dbReference>
<dbReference type="EMBL" id="CP071873">
    <property type="protein sequence ID" value="UNM16951.1"/>
    <property type="molecule type" value="Genomic_DNA"/>
</dbReference>
<keyword evidence="5" id="KW-1185">Reference proteome</keyword>
<dbReference type="EMBL" id="CP071873">
    <property type="protein sequence ID" value="UNM16930.1"/>
    <property type="molecule type" value="Genomic_DNA"/>
</dbReference>
<dbReference type="RefSeq" id="WP_242337233.1">
    <property type="nucleotide sequence ID" value="NZ_CP071872.1"/>
</dbReference>
<evidence type="ECO:0000313" key="4">
    <source>
        <dbReference type="EMBL" id="UNM16951.1"/>
    </source>
</evidence>
<organism evidence="4 5">
    <name type="scientific">Streptomyces formicae</name>
    <dbReference type="NCBI Taxonomy" id="1616117"/>
    <lineage>
        <taxon>Bacteria</taxon>
        <taxon>Bacillati</taxon>
        <taxon>Actinomycetota</taxon>
        <taxon>Actinomycetes</taxon>
        <taxon>Kitasatosporales</taxon>
        <taxon>Streptomycetaceae</taxon>
        <taxon>Streptomyces</taxon>
    </lineage>
</organism>
<geneLocation type="plasmid" evidence="4 5">
    <name>unnamed</name>
</geneLocation>
<keyword evidence="1" id="KW-0472">Membrane</keyword>
<evidence type="ECO:0000313" key="2">
    <source>
        <dbReference type="EMBL" id="UNM15470.1"/>
    </source>
</evidence>
<evidence type="ECO:0008006" key="6">
    <source>
        <dbReference type="Google" id="ProtNLM"/>
    </source>
</evidence>
<evidence type="ECO:0000313" key="5">
    <source>
        <dbReference type="Proteomes" id="UP000828924"/>
    </source>
</evidence>
<evidence type="ECO:0000256" key="1">
    <source>
        <dbReference type="SAM" id="Phobius"/>
    </source>
</evidence>
<gene>
    <name evidence="2" type="ORF">J4032_31970</name>
    <name evidence="4" type="ORF">J4032_36650</name>
    <name evidence="3" type="ORF">J4032_36725</name>
</gene>
<evidence type="ECO:0000313" key="3">
    <source>
        <dbReference type="EMBL" id="UNM16930.1"/>
    </source>
</evidence>
<keyword evidence="1" id="KW-0812">Transmembrane</keyword>
<sequence length="199" mass="22200">MQPYIIAMIAVVGTLLGSFIGYLLQRRQARQQRSWQASDLVRQETLALIQSTSATYDQREALLWQERRSLYIRYLVQIDEWIEVIRDIRDSGGLPRVTGIRTSEDARQSSPLGAAALDAAQGFARVNVEMTVIAGTPVLEVLNDCRTKLYAAARAAMEGNDLLGDVADSRGLLVRAMRFELTTSFTGDRHKQHSSTRSA</sequence>
<keyword evidence="1" id="KW-1133">Transmembrane helix</keyword>